<dbReference type="Pfam" id="PF01157">
    <property type="entry name" value="Ribosomal_L21e"/>
    <property type="match status" value="1"/>
</dbReference>
<organism evidence="4 5">
    <name type="scientific">Lupinus angustifolius</name>
    <name type="common">Narrow-leaved blue lupine</name>
    <dbReference type="NCBI Taxonomy" id="3871"/>
    <lineage>
        <taxon>Eukaryota</taxon>
        <taxon>Viridiplantae</taxon>
        <taxon>Streptophyta</taxon>
        <taxon>Embryophyta</taxon>
        <taxon>Tracheophyta</taxon>
        <taxon>Spermatophyta</taxon>
        <taxon>Magnoliopsida</taxon>
        <taxon>eudicotyledons</taxon>
        <taxon>Gunneridae</taxon>
        <taxon>Pentapetalae</taxon>
        <taxon>rosids</taxon>
        <taxon>fabids</taxon>
        <taxon>Fabales</taxon>
        <taxon>Fabaceae</taxon>
        <taxon>Papilionoideae</taxon>
        <taxon>50 kb inversion clade</taxon>
        <taxon>genistoids sensu lato</taxon>
        <taxon>core genistoids</taxon>
        <taxon>Genisteae</taxon>
        <taxon>Lupinus</taxon>
    </lineage>
</organism>
<gene>
    <name evidence="4" type="ORF">TanjilG_02365</name>
</gene>
<dbReference type="GO" id="GO:0003735">
    <property type="term" value="F:structural constituent of ribosome"/>
    <property type="evidence" value="ECO:0007669"/>
    <property type="project" value="InterPro"/>
</dbReference>
<evidence type="ECO:0000256" key="3">
    <source>
        <dbReference type="ARBA" id="ARBA00023274"/>
    </source>
</evidence>
<dbReference type="EMBL" id="CM007364">
    <property type="protein sequence ID" value="OIW13231.1"/>
    <property type="molecule type" value="Genomic_DNA"/>
</dbReference>
<proteinExistence type="inferred from homology"/>
<dbReference type="InterPro" id="IPR008991">
    <property type="entry name" value="Translation_prot_SH3-like_sf"/>
</dbReference>
<accession>A0A1J7HK34</accession>
<keyword evidence="5" id="KW-1185">Reference proteome</keyword>
<dbReference type="InterPro" id="IPR036948">
    <property type="entry name" value="Ribosomal_eL21_sf"/>
</dbReference>
<evidence type="ECO:0000313" key="5">
    <source>
        <dbReference type="Proteomes" id="UP000188354"/>
    </source>
</evidence>
<dbReference type="SUPFAM" id="SSF50104">
    <property type="entry name" value="Translation proteins SH3-like domain"/>
    <property type="match status" value="1"/>
</dbReference>
<dbReference type="AlphaFoldDB" id="A0A1J7HK34"/>
<dbReference type="Gramene" id="OIW13231">
    <property type="protein sequence ID" value="OIW13231"/>
    <property type="gene ID" value="TanjilG_02365"/>
</dbReference>
<reference evidence="4 5" key="1">
    <citation type="journal article" date="2017" name="Plant Biotechnol. J.">
        <title>A comprehensive draft genome sequence for lupin (Lupinus angustifolius), an emerging health food: insights into plant-microbe interactions and legume evolution.</title>
        <authorList>
            <person name="Hane J.K."/>
            <person name="Ming Y."/>
            <person name="Kamphuis L.G."/>
            <person name="Nelson M.N."/>
            <person name="Garg G."/>
            <person name="Atkins C.A."/>
            <person name="Bayer P.E."/>
            <person name="Bravo A."/>
            <person name="Bringans S."/>
            <person name="Cannon S."/>
            <person name="Edwards D."/>
            <person name="Foley R."/>
            <person name="Gao L.L."/>
            <person name="Harrison M.J."/>
            <person name="Huang W."/>
            <person name="Hurgobin B."/>
            <person name="Li S."/>
            <person name="Liu C.W."/>
            <person name="McGrath A."/>
            <person name="Morahan G."/>
            <person name="Murray J."/>
            <person name="Weller J."/>
            <person name="Jian J."/>
            <person name="Singh K.B."/>
        </authorList>
    </citation>
    <scope>NUCLEOTIDE SEQUENCE [LARGE SCALE GENOMIC DNA]</scope>
    <source>
        <strain evidence="5">cv. Tanjil</strain>
        <tissue evidence="4">Whole plant</tissue>
    </source>
</reference>
<evidence type="ECO:0000313" key="4">
    <source>
        <dbReference type="EMBL" id="OIW13231.1"/>
    </source>
</evidence>
<dbReference type="Proteomes" id="UP000188354">
    <property type="component" value="Chromosome LG04"/>
</dbReference>
<comment type="similarity">
    <text evidence="1">Belongs to the eukaryotic ribosomal protein eL21 family.</text>
</comment>
<evidence type="ECO:0000256" key="2">
    <source>
        <dbReference type="ARBA" id="ARBA00022980"/>
    </source>
</evidence>
<dbReference type="GO" id="GO:1990904">
    <property type="term" value="C:ribonucleoprotein complex"/>
    <property type="evidence" value="ECO:0007669"/>
    <property type="project" value="UniProtKB-KW"/>
</dbReference>
<name>A0A1J7HK34_LUPAN</name>
<keyword evidence="3" id="KW-0687">Ribonucleoprotein</keyword>
<keyword evidence="2" id="KW-0689">Ribosomal protein</keyword>
<sequence length="80" mass="8785">MKISNLHLPFSSRGGVSGQGYRLVTVSDHAQETRSIALSGRRVQSLSPLTTGLIIVNIMVNGVVHKGMPHKFYHGRTRCQ</sequence>
<evidence type="ECO:0000256" key="1">
    <source>
        <dbReference type="ARBA" id="ARBA00008427"/>
    </source>
</evidence>
<dbReference type="GO" id="GO:0006412">
    <property type="term" value="P:translation"/>
    <property type="evidence" value="ECO:0007669"/>
    <property type="project" value="InterPro"/>
</dbReference>
<dbReference type="Gene3D" id="2.30.30.70">
    <property type="entry name" value="Ribosomal protein L21"/>
    <property type="match status" value="1"/>
</dbReference>
<dbReference type="GO" id="GO:0005840">
    <property type="term" value="C:ribosome"/>
    <property type="evidence" value="ECO:0007669"/>
    <property type="project" value="UniProtKB-KW"/>
</dbReference>
<dbReference type="InterPro" id="IPR001147">
    <property type="entry name" value="Ribosomal_eL21"/>
</dbReference>
<protein>
    <submittedName>
        <fullName evidence="4">Uncharacterized protein</fullName>
    </submittedName>
</protein>